<feature type="region of interest" description="Disordered" evidence="1">
    <location>
        <begin position="299"/>
        <end position="319"/>
    </location>
</feature>
<evidence type="ECO:0000313" key="2">
    <source>
        <dbReference type="EMBL" id="GFG36193.1"/>
    </source>
</evidence>
<proteinExistence type="predicted"/>
<dbReference type="GO" id="GO:0003711">
    <property type="term" value="F:transcription elongation factor activity"/>
    <property type="evidence" value="ECO:0007669"/>
    <property type="project" value="InterPro"/>
</dbReference>
<dbReference type="PRINTS" id="PR02085">
    <property type="entry name" value="POLR2GRINL1"/>
</dbReference>
<dbReference type="EMBL" id="BLKM01000613">
    <property type="protein sequence ID" value="GFG36193.1"/>
    <property type="molecule type" value="Genomic_DNA"/>
</dbReference>
<protein>
    <submittedName>
        <fullName evidence="2">Uncharacterized protein</fullName>
    </submittedName>
</protein>
<dbReference type="GO" id="GO:0035556">
    <property type="term" value="P:intracellular signal transduction"/>
    <property type="evidence" value="ECO:0007669"/>
    <property type="project" value="TreeGrafter"/>
</dbReference>
<evidence type="ECO:0000256" key="1">
    <source>
        <dbReference type="SAM" id="MobiDB-lite"/>
    </source>
</evidence>
<dbReference type="PANTHER" id="PTHR23171:SF13">
    <property type="entry name" value="DNA-DIRECTED RNA POLYMERASE II SUBUNIT GRINL1A"/>
    <property type="match status" value="1"/>
</dbReference>
<dbReference type="InterPro" id="IPR051375">
    <property type="entry name" value="Tuftelin_GRINL1A/MYZAP/CCD68"/>
</dbReference>
<accession>A0A6L2PU98</accession>
<dbReference type="InterPro" id="IPR026213">
    <property type="entry name" value="GRINL1"/>
</dbReference>
<reference evidence="3" key="1">
    <citation type="submission" date="2020-01" db="EMBL/GenBank/DDBJ databases">
        <title>Draft genome sequence of the Termite Coptotermes fromosanus.</title>
        <authorList>
            <person name="Itakura S."/>
            <person name="Yosikawa Y."/>
            <person name="Umezawa K."/>
        </authorList>
    </citation>
    <scope>NUCLEOTIDE SEQUENCE [LARGE SCALE GENOMIC DNA]</scope>
</reference>
<dbReference type="Pfam" id="PF15328">
    <property type="entry name" value="GCOM2"/>
    <property type="match status" value="1"/>
</dbReference>
<dbReference type="PANTHER" id="PTHR23171">
    <property type="entry name" value="GDOWN1"/>
    <property type="match status" value="1"/>
</dbReference>
<sequence>MLHKKIIKKIPGNVPAPSGREKQGYIEDLSLKTKSELLELIERQDKLLANESFIGKLPDKGEKISKFRSRLAEVLLQRDDIDETCELFSGLKIGKSSVSDELEWTGKYSETRCEPHSLDSDDESDDDRNPLKILATQSGVGTYKKQHKFEEPGESLIKPEDLKDIESSVNNGLEHSEKDGDAYVKHLCDKLEKPKEKKKEPFRPYRLAKLNSDGQSPDPQQVKKPLGPHWEVTAATPPQPIYGDMKLISLQESFQLQKEQAAKLKDIQAKHAADKLMSQLGLVMGNTLPDPSLRLAYRDESHHIHSSSSSEDEEPEKDVAVVYNIVN</sequence>
<feature type="region of interest" description="Disordered" evidence="1">
    <location>
        <begin position="112"/>
        <end position="237"/>
    </location>
</feature>
<name>A0A6L2PU98_COPFO</name>
<dbReference type="InParanoid" id="A0A6L2PU98"/>
<dbReference type="GO" id="GO:0006368">
    <property type="term" value="P:transcription elongation by RNA polymerase II"/>
    <property type="evidence" value="ECO:0007669"/>
    <property type="project" value="InterPro"/>
</dbReference>
<feature type="compositionally biased region" description="Basic and acidic residues" evidence="1">
    <location>
        <begin position="157"/>
        <end position="166"/>
    </location>
</feature>
<dbReference type="AlphaFoldDB" id="A0A6L2PU98"/>
<gene>
    <name evidence="2" type="ORF">Cfor_06410</name>
</gene>
<comment type="caution">
    <text evidence="2">The sequence shown here is derived from an EMBL/GenBank/DDBJ whole genome shotgun (WGS) entry which is preliminary data.</text>
</comment>
<dbReference type="GO" id="GO:0005634">
    <property type="term" value="C:nucleus"/>
    <property type="evidence" value="ECO:0007669"/>
    <property type="project" value="InterPro"/>
</dbReference>
<organism evidence="2 3">
    <name type="scientific">Coptotermes formosanus</name>
    <name type="common">Formosan subterranean termite</name>
    <dbReference type="NCBI Taxonomy" id="36987"/>
    <lineage>
        <taxon>Eukaryota</taxon>
        <taxon>Metazoa</taxon>
        <taxon>Ecdysozoa</taxon>
        <taxon>Arthropoda</taxon>
        <taxon>Hexapoda</taxon>
        <taxon>Insecta</taxon>
        <taxon>Pterygota</taxon>
        <taxon>Neoptera</taxon>
        <taxon>Polyneoptera</taxon>
        <taxon>Dictyoptera</taxon>
        <taxon>Blattodea</taxon>
        <taxon>Blattoidea</taxon>
        <taxon>Termitoidae</taxon>
        <taxon>Rhinotermitidae</taxon>
        <taxon>Coptotermes</taxon>
    </lineage>
</organism>
<dbReference type="Proteomes" id="UP000502823">
    <property type="component" value="Unassembled WGS sequence"/>
</dbReference>
<dbReference type="FunCoup" id="A0A6L2PU98">
    <property type="interactions" value="773"/>
</dbReference>
<keyword evidence="3" id="KW-1185">Reference proteome</keyword>
<dbReference type="OrthoDB" id="2408655at2759"/>
<evidence type="ECO:0000313" key="3">
    <source>
        <dbReference type="Proteomes" id="UP000502823"/>
    </source>
</evidence>
<feature type="compositionally biased region" description="Basic and acidic residues" evidence="1">
    <location>
        <begin position="174"/>
        <end position="203"/>
    </location>
</feature>